<keyword evidence="1" id="KW-0547">Nucleotide-binding</keyword>
<dbReference type="CDD" id="cd03112">
    <property type="entry name" value="CobW-like"/>
    <property type="match status" value="1"/>
</dbReference>
<dbReference type="SUPFAM" id="SSF90002">
    <property type="entry name" value="Hypothetical protein YjiA, C-terminal domain"/>
    <property type="match status" value="1"/>
</dbReference>
<gene>
    <name evidence="8" type="ORF">SAMN04488038_103168</name>
</gene>
<feature type="domain" description="CobW C-terminal" evidence="7">
    <location>
        <begin position="238"/>
        <end position="329"/>
    </location>
</feature>
<dbReference type="AlphaFoldDB" id="A0A1H9CSN5"/>
<evidence type="ECO:0000313" key="9">
    <source>
        <dbReference type="Proteomes" id="UP000199233"/>
    </source>
</evidence>
<dbReference type="PANTHER" id="PTHR13748">
    <property type="entry name" value="COBW-RELATED"/>
    <property type="match status" value="1"/>
</dbReference>
<dbReference type="OrthoDB" id="9808822at2"/>
<comment type="similarity">
    <text evidence="4">Belongs to the SIMIBI class G3E GTPase family. ZNG1 subfamily.</text>
</comment>
<evidence type="ECO:0000259" key="7">
    <source>
        <dbReference type="SMART" id="SM00833"/>
    </source>
</evidence>
<dbReference type="GO" id="GO:0000166">
    <property type="term" value="F:nucleotide binding"/>
    <property type="evidence" value="ECO:0007669"/>
    <property type="project" value="UniProtKB-KW"/>
</dbReference>
<dbReference type="InterPro" id="IPR011629">
    <property type="entry name" value="CobW-like_C"/>
</dbReference>
<comment type="function">
    <text evidence="5">Zinc chaperone that directly transfers zinc cofactor to target proteins, thereby activating them. Zinc is transferred from the CXCC motif in the GTPase domain to the zinc binding site in target proteins in a process requiring GTP hydrolysis.</text>
</comment>
<comment type="catalytic activity">
    <reaction evidence="6">
        <text>GTP + H2O = GDP + phosphate + H(+)</text>
        <dbReference type="Rhea" id="RHEA:19669"/>
        <dbReference type="ChEBI" id="CHEBI:15377"/>
        <dbReference type="ChEBI" id="CHEBI:15378"/>
        <dbReference type="ChEBI" id="CHEBI:37565"/>
        <dbReference type="ChEBI" id="CHEBI:43474"/>
        <dbReference type="ChEBI" id="CHEBI:58189"/>
    </reaction>
    <physiologicalReaction direction="left-to-right" evidence="6">
        <dbReference type="Rhea" id="RHEA:19670"/>
    </physiologicalReaction>
</comment>
<protein>
    <submittedName>
        <fullName evidence="8">GTPase, G3E family</fullName>
    </submittedName>
</protein>
<dbReference type="Gene3D" id="3.40.50.300">
    <property type="entry name" value="P-loop containing nucleotide triphosphate hydrolases"/>
    <property type="match status" value="1"/>
</dbReference>
<keyword evidence="2" id="KW-0378">Hydrolase</keyword>
<dbReference type="Proteomes" id="UP000199233">
    <property type="component" value="Unassembled WGS sequence"/>
</dbReference>
<proteinExistence type="inferred from homology"/>
<sequence>MSGGLLDPVRRFAAFREASGLKLTPITLIGGFLGAGKTTLLNSLLAQAQGRRFAVLVNDFGELNIDAKLIVKAEAQRVELANGCVCCTIRDDLIAGVQQMLDDPQPPEQILIETSGVSDPLNIVFSFVTSKLRDRAYLENVVTVVDAQHAVDARDSEYWPLFERQVQAAYLVLLNKTALASAEQRAHARTLIEQLMPGAHILESADGSVPLELILGDEHRQNAGLRPMPELDTSAHPFASLAYRSQRPLRRKAFEELLAQLRGQVIRAKGLLHIQHYPLATLFQMVGSYRAFSDGPPWGGMPPLTELVLIGPRSGFDAEALKARLDACLAPDAEAGA</sequence>
<dbReference type="Pfam" id="PF02492">
    <property type="entry name" value="cobW"/>
    <property type="match status" value="1"/>
</dbReference>
<dbReference type="SUPFAM" id="SSF52540">
    <property type="entry name" value="P-loop containing nucleoside triphosphate hydrolases"/>
    <property type="match status" value="1"/>
</dbReference>
<evidence type="ECO:0000256" key="6">
    <source>
        <dbReference type="ARBA" id="ARBA00049117"/>
    </source>
</evidence>
<dbReference type="EMBL" id="FOFS01000003">
    <property type="protein sequence ID" value="SEQ04240.1"/>
    <property type="molecule type" value="Genomic_DNA"/>
</dbReference>
<dbReference type="InterPro" id="IPR003495">
    <property type="entry name" value="CobW/HypB/UreG_nucleotide-bd"/>
</dbReference>
<evidence type="ECO:0000313" key="8">
    <source>
        <dbReference type="EMBL" id="SEQ04240.1"/>
    </source>
</evidence>
<dbReference type="SMART" id="SM00833">
    <property type="entry name" value="CobW_C"/>
    <property type="match status" value="1"/>
</dbReference>
<dbReference type="GO" id="GO:0016787">
    <property type="term" value="F:hydrolase activity"/>
    <property type="evidence" value="ECO:0007669"/>
    <property type="project" value="UniProtKB-KW"/>
</dbReference>
<evidence type="ECO:0000256" key="2">
    <source>
        <dbReference type="ARBA" id="ARBA00022801"/>
    </source>
</evidence>
<dbReference type="Gene3D" id="3.30.1220.10">
    <property type="entry name" value="CobW-like, C-terminal domain"/>
    <property type="match status" value="1"/>
</dbReference>
<organism evidence="8 9">
    <name type="scientific">Solimonas aquatica</name>
    <dbReference type="NCBI Taxonomy" id="489703"/>
    <lineage>
        <taxon>Bacteria</taxon>
        <taxon>Pseudomonadati</taxon>
        <taxon>Pseudomonadota</taxon>
        <taxon>Gammaproteobacteria</taxon>
        <taxon>Nevskiales</taxon>
        <taxon>Nevskiaceae</taxon>
        <taxon>Solimonas</taxon>
    </lineage>
</organism>
<dbReference type="STRING" id="489703.SAMN04488038_103168"/>
<evidence type="ECO:0000256" key="3">
    <source>
        <dbReference type="ARBA" id="ARBA00023186"/>
    </source>
</evidence>
<evidence type="ECO:0000256" key="1">
    <source>
        <dbReference type="ARBA" id="ARBA00022741"/>
    </source>
</evidence>
<keyword evidence="9" id="KW-1185">Reference proteome</keyword>
<dbReference type="Pfam" id="PF07683">
    <property type="entry name" value="CobW_C"/>
    <property type="match status" value="1"/>
</dbReference>
<evidence type="ECO:0000256" key="4">
    <source>
        <dbReference type="ARBA" id="ARBA00034320"/>
    </source>
</evidence>
<keyword evidence="3" id="KW-0143">Chaperone</keyword>
<dbReference type="InterPro" id="IPR051316">
    <property type="entry name" value="Zinc-reg_GTPase_activator"/>
</dbReference>
<evidence type="ECO:0000256" key="5">
    <source>
        <dbReference type="ARBA" id="ARBA00045658"/>
    </source>
</evidence>
<name>A0A1H9CSN5_9GAMM</name>
<accession>A0A1H9CSN5</accession>
<dbReference type="InterPro" id="IPR027417">
    <property type="entry name" value="P-loop_NTPase"/>
</dbReference>
<dbReference type="InterPro" id="IPR036627">
    <property type="entry name" value="CobW-likC_sf"/>
</dbReference>
<dbReference type="RefSeq" id="WP_093282868.1">
    <property type="nucleotide sequence ID" value="NZ_FOFS01000003.1"/>
</dbReference>
<reference evidence="8 9" key="1">
    <citation type="submission" date="2016-10" db="EMBL/GenBank/DDBJ databases">
        <authorList>
            <person name="de Groot N.N."/>
        </authorList>
    </citation>
    <scope>NUCLEOTIDE SEQUENCE [LARGE SCALE GENOMIC DNA]</scope>
    <source>
        <strain evidence="8 9">DSM 25927</strain>
    </source>
</reference>